<organism evidence="1 2">
    <name type="scientific">Bdellovibrio bacteriovorus</name>
    <dbReference type="NCBI Taxonomy" id="959"/>
    <lineage>
        <taxon>Bacteria</taxon>
        <taxon>Pseudomonadati</taxon>
        <taxon>Bdellovibrionota</taxon>
        <taxon>Bdellovibrionia</taxon>
        <taxon>Bdellovibrionales</taxon>
        <taxon>Pseudobdellovibrionaceae</taxon>
        <taxon>Bdellovibrio</taxon>
    </lineage>
</organism>
<comment type="caution">
    <text evidence="1">The sequence shown here is derived from an EMBL/GenBank/DDBJ whole genome shotgun (WGS) entry which is preliminary data.</text>
</comment>
<dbReference type="EMBL" id="LUKF01000001">
    <property type="protein sequence ID" value="KYG70407.1"/>
    <property type="molecule type" value="Genomic_DNA"/>
</dbReference>
<evidence type="ECO:0000313" key="2">
    <source>
        <dbReference type="Proteomes" id="UP000075391"/>
    </source>
</evidence>
<name>A0A150WV67_BDEBC</name>
<proteinExistence type="predicted"/>
<dbReference type="OrthoDB" id="5290888at2"/>
<reference evidence="1 2" key="1">
    <citation type="submission" date="2016-03" db="EMBL/GenBank/DDBJ databases">
        <authorList>
            <person name="Ploux O."/>
        </authorList>
    </citation>
    <scope>NUCLEOTIDE SEQUENCE [LARGE SCALE GENOMIC DNA]</scope>
    <source>
        <strain evidence="1 2">BER2</strain>
    </source>
</reference>
<evidence type="ECO:0000313" key="1">
    <source>
        <dbReference type="EMBL" id="KYG70407.1"/>
    </source>
</evidence>
<protein>
    <submittedName>
        <fullName evidence="1">Uncharacterized protein</fullName>
    </submittedName>
</protein>
<sequence>MIDRKYLPYILGLLLLVALMAMAQSPRVLVKSKTSERQVQVQESSSGYFYLPVGSKNVSDLTEVDYATLIGQFLVKNYAKVQAATGKSLLIPYEWQSPYFAAFAQQKEDSMQVSLWGGMARAPGATKAALAAILCHELGHILGGEPRQTIPGSDWASTEGQSDFYAASTCLPELLTAYPEIVSTVDNAVKEVCNQNVLCEKSMQAGLEMVRFIQQYSYREYVPVNIKTPAAAALELVRNTYPSDQCRLDSFVQGSLCQLGACRAPVCWLPQK</sequence>
<dbReference type="RefSeq" id="WP_063242199.1">
    <property type="nucleotide sequence ID" value="NZ_LUKF01000001.1"/>
</dbReference>
<accession>A0A150WV67</accession>
<dbReference type="AlphaFoldDB" id="A0A150WV67"/>
<dbReference type="Proteomes" id="UP000075391">
    <property type="component" value="Unassembled WGS sequence"/>
</dbReference>
<gene>
    <name evidence="1" type="ORF">AZI85_00160</name>
</gene>